<evidence type="ECO:0000259" key="2">
    <source>
        <dbReference type="Pfam" id="PF13847"/>
    </source>
</evidence>
<keyword evidence="3" id="KW-0808">Transferase</keyword>
<dbReference type="InterPro" id="IPR029063">
    <property type="entry name" value="SAM-dependent_MTases_sf"/>
</dbReference>
<gene>
    <name evidence="3" type="ORF">ASZ90_011075</name>
</gene>
<dbReference type="PANTHER" id="PTHR43861:SF1">
    <property type="entry name" value="TRANS-ACONITATE 2-METHYLTRANSFERASE"/>
    <property type="match status" value="1"/>
</dbReference>
<evidence type="ECO:0000313" key="3">
    <source>
        <dbReference type="EMBL" id="KUG19202.1"/>
    </source>
</evidence>
<dbReference type="PANTHER" id="PTHR43861">
    <property type="entry name" value="TRANS-ACONITATE 2-METHYLTRANSFERASE-RELATED"/>
    <property type="match status" value="1"/>
</dbReference>
<dbReference type="GO" id="GO:0030798">
    <property type="term" value="F:trans-aconitate 2-methyltransferase activity"/>
    <property type="evidence" value="ECO:0007669"/>
    <property type="project" value="UniProtKB-EC"/>
</dbReference>
<proteinExistence type="predicted"/>
<reference evidence="3" key="1">
    <citation type="journal article" date="2015" name="Proc. Natl. Acad. Sci. U.S.A.">
        <title>Networks of energetic and metabolic interactions define dynamics in microbial communities.</title>
        <authorList>
            <person name="Embree M."/>
            <person name="Liu J.K."/>
            <person name="Al-Bassam M.M."/>
            <person name="Zengler K."/>
        </authorList>
    </citation>
    <scope>NUCLEOTIDE SEQUENCE</scope>
</reference>
<dbReference type="EC" id="2.1.1.144" evidence="3"/>
<protein>
    <submittedName>
        <fullName evidence="3">Trans-aconitate 2-methyltransferase</fullName>
        <ecNumber evidence="3">2.1.1.144</ecNumber>
    </submittedName>
</protein>
<dbReference type="SUPFAM" id="SSF53335">
    <property type="entry name" value="S-adenosyl-L-methionine-dependent methyltransferases"/>
    <property type="match status" value="1"/>
</dbReference>
<accession>A0A0W8FEZ9</accession>
<dbReference type="Pfam" id="PF13847">
    <property type="entry name" value="Methyltransf_31"/>
    <property type="match status" value="1"/>
</dbReference>
<feature type="region of interest" description="Disordered" evidence="1">
    <location>
        <begin position="134"/>
        <end position="157"/>
    </location>
</feature>
<dbReference type="EMBL" id="LNQE01001315">
    <property type="protein sequence ID" value="KUG19202.1"/>
    <property type="molecule type" value="Genomic_DNA"/>
</dbReference>
<dbReference type="CDD" id="cd02440">
    <property type="entry name" value="AdoMet_MTases"/>
    <property type="match status" value="1"/>
</dbReference>
<dbReference type="GO" id="GO:0032259">
    <property type="term" value="P:methylation"/>
    <property type="evidence" value="ECO:0007669"/>
    <property type="project" value="UniProtKB-KW"/>
</dbReference>
<organism evidence="3">
    <name type="scientific">hydrocarbon metagenome</name>
    <dbReference type="NCBI Taxonomy" id="938273"/>
    <lineage>
        <taxon>unclassified sequences</taxon>
        <taxon>metagenomes</taxon>
        <taxon>ecological metagenomes</taxon>
    </lineage>
</organism>
<dbReference type="InterPro" id="IPR025714">
    <property type="entry name" value="Methyltranfer_dom"/>
</dbReference>
<sequence length="157" mass="16936">MLDLGCGDGTVTAEIAALLPRGSVVGLDISRDMISYTRERLPPERYQNLRFVEGDMFDLPFYREFDAVFSNAALHWVSDHGRVYRGIGRALLPGGRVLLQMGGRGNAAPVLAIADEMLAEEPWNELSLAFPGHMPSTARTKSGDGSKGPGSRPCGSS</sequence>
<feature type="domain" description="Methyltransferase" evidence="2">
    <location>
        <begin position="1"/>
        <end position="101"/>
    </location>
</feature>
<comment type="caution">
    <text evidence="3">The sequence shown here is derived from an EMBL/GenBank/DDBJ whole genome shotgun (WGS) entry which is preliminary data.</text>
</comment>
<evidence type="ECO:0000256" key="1">
    <source>
        <dbReference type="SAM" id="MobiDB-lite"/>
    </source>
</evidence>
<name>A0A0W8FEZ9_9ZZZZ</name>
<keyword evidence="3" id="KW-0489">Methyltransferase</keyword>
<dbReference type="AlphaFoldDB" id="A0A0W8FEZ9"/>
<dbReference type="Gene3D" id="3.40.50.150">
    <property type="entry name" value="Vaccinia Virus protein VP39"/>
    <property type="match status" value="1"/>
</dbReference>